<sequence length="596" mass="67707">MVTLNNPIALGLAVVILTFIFSMFAIFGFRMVLIGLTSTVLAIFILGLRPTNPIAFSINILIGGLWYYLISLLQVWIWPYRSIHHAIYECLTGTASLLALRAKAYDESLKPDDFDNQNILLHLKLNSKQELMRDLLIGDKRTMSKGNQKGNRLLAIGQDVIDLYEQVTAIHQDYELLQGELKKIEALKLVQSLIKMLSIALYKCSSRFLGKNLPKNQILGDKFEQDLKQLFKLADISTLPLPEKVAVNIQSIANLIKNIDSDIEIKYTNDIKKVEYLDFLSKQQPLNIKDIKSQFSIHAPVFRFALRLSILSLIAMCINYWIPEQHYTYWFLLTIMIVNRPSFGLTRKRNSERLKGTIIGLVVSFILLQLSLSIWLQLILSILSLLGFFAFNRIKYLFSVFCITVMVILCLNIYHGSPLLLIGDRLIFTLMGCGLSYVAAYIFPIWEAPRIKMLISETISANRDYLFRVLSFKNGDANLHQIRLARKVSYLKFASFTEALESLKKEPQSSSLDMNGLLRIQALCYQINGHIAGISSSNDSAINDGYLKSGVLEDLDYCKLKSRNLNITSINKSFNADDESVPLLSKLVNKLKQNFT</sequence>
<dbReference type="Pfam" id="PF12805">
    <property type="entry name" value="FUSC-like"/>
    <property type="match status" value="1"/>
</dbReference>
<feature type="transmembrane region" description="Helical" evidence="5">
    <location>
        <begin position="31"/>
        <end position="48"/>
    </location>
</feature>
<feature type="domain" description="Integral membrane protein YccS N-terminal" evidence="6">
    <location>
        <begin position="3"/>
        <end position="260"/>
    </location>
</feature>
<evidence type="ECO:0000256" key="2">
    <source>
        <dbReference type="ARBA" id="ARBA00022692"/>
    </source>
</evidence>
<dbReference type="RefSeq" id="WP_378960678.1">
    <property type="nucleotide sequence ID" value="NZ_JBHSBY010000108.1"/>
</dbReference>
<evidence type="ECO:0000256" key="1">
    <source>
        <dbReference type="ARBA" id="ARBA00004141"/>
    </source>
</evidence>
<reference evidence="9" key="1">
    <citation type="journal article" date="2019" name="Int. J. Syst. Evol. Microbiol.">
        <title>The Global Catalogue of Microorganisms (GCM) 10K type strain sequencing project: providing services to taxonomists for standard genome sequencing and annotation.</title>
        <authorList>
            <consortium name="The Broad Institute Genomics Platform"/>
            <consortium name="The Broad Institute Genome Sequencing Center for Infectious Disease"/>
            <person name="Wu L."/>
            <person name="Ma J."/>
        </authorList>
    </citation>
    <scope>NUCLEOTIDE SEQUENCE [LARGE SCALE GENOMIC DNA]</scope>
    <source>
        <strain evidence="9">CCM 8689</strain>
    </source>
</reference>
<feature type="transmembrane region" description="Helical" evidence="5">
    <location>
        <begin position="426"/>
        <end position="446"/>
    </location>
</feature>
<proteinExistence type="predicted"/>
<organism evidence="8 9">
    <name type="scientific">Pedobacter jamesrossensis</name>
    <dbReference type="NCBI Taxonomy" id="1908238"/>
    <lineage>
        <taxon>Bacteria</taxon>
        <taxon>Pseudomonadati</taxon>
        <taxon>Bacteroidota</taxon>
        <taxon>Sphingobacteriia</taxon>
        <taxon>Sphingobacteriales</taxon>
        <taxon>Sphingobacteriaceae</taxon>
        <taxon>Pedobacter</taxon>
    </lineage>
</organism>
<evidence type="ECO:0000259" key="6">
    <source>
        <dbReference type="Pfam" id="PF12805"/>
    </source>
</evidence>
<accession>A0ABV8NKE1</accession>
<evidence type="ECO:0000256" key="4">
    <source>
        <dbReference type="ARBA" id="ARBA00023136"/>
    </source>
</evidence>
<dbReference type="Pfam" id="PF13515">
    <property type="entry name" value="FUSC_2"/>
    <property type="match status" value="1"/>
</dbReference>
<evidence type="ECO:0000259" key="7">
    <source>
        <dbReference type="Pfam" id="PF13515"/>
    </source>
</evidence>
<keyword evidence="3 5" id="KW-1133">Transmembrane helix</keyword>
<keyword evidence="4 5" id="KW-0472">Membrane</keyword>
<evidence type="ECO:0000256" key="5">
    <source>
        <dbReference type="SAM" id="Phobius"/>
    </source>
</evidence>
<protein>
    <submittedName>
        <fullName evidence="8">FUSC family membrane protein</fullName>
    </submittedName>
</protein>
<feature type="transmembrane region" description="Helical" evidence="5">
    <location>
        <begin position="358"/>
        <end position="390"/>
    </location>
</feature>
<keyword evidence="2 5" id="KW-0812">Transmembrane</keyword>
<feature type="transmembrane region" description="Helical" evidence="5">
    <location>
        <begin position="54"/>
        <end position="78"/>
    </location>
</feature>
<dbReference type="EMBL" id="JBHSBY010000108">
    <property type="protein sequence ID" value="MFC4197246.1"/>
    <property type="molecule type" value="Genomic_DNA"/>
</dbReference>
<feature type="transmembrane region" description="Helical" evidence="5">
    <location>
        <begin position="396"/>
        <end position="414"/>
    </location>
</feature>
<evidence type="ECO:0000256" key="3">
    <source>
        <dbReference type="ARBA" id="ARBA00022989"/>
    </source>
</evidence>
<dbReference type="Proteomes" id="UP001595792">
    <property type="component" value="Unassembled WGS sequence"/>
</dbReference>
<evidence type="ECO:0000313" key="9">
    <source>
        <dbReference type="Proteomes" id="UP001595792"/>
    </source>
</evidence>
<dbReference type="InterPro" id="IPR049453">
    <property type="entry name" value="Memb_transporter_dom"/>
</dbReference>
<name>A0ABV8NKE1_9SPHI</name>
<feature type="transmembrane region" description="Helical" evidence="5">
    <location>
        <begin position="304"/>
        <end position="322"/>
    </location>
</feature>
<dbReference type="InterPro" id="IPR032692">
    <property type="entry name" value="YccS_N"/>
</dbReference>
<evidence type="ECO:0000313" key="8">
    <source>
        <dbReference type="EMBL" id="MFC4197246.1"/>
    </source>
</evidence>
<gene>
    <name evidence="8" type="ORF">ACFOUY_11105</name>
</gene>
<comment type="caution">
    <text evidence="8">The sequence shown here is derived from an EMBL/GenBank/DDBJ whole genome shotgun (WGS) entry which is preliminary data.</text>
</comment>
<feature type="transmembrane region" description="Helical" evidence="5">
    <location>
        <begin position="328"/>
        <end position="346"/>
    </location>
</feature>
<feature type="domain" description="Integral membrane bound transporter" evidence="7">
    <location>
        <begin position="314"/>
        <end position="437"/>
    </location>
</feature>
<comment type="subcellular location">
    <subcellularLocation>
        <location evidence="1">Membrane</location>
        <topology evidence="1">Multi-pass membrane protein</topology>
    </subcellularLocation>
</comment>
<keyword evidence="9" id="KW-1185">Reference proteome</keyword>
<feature type="transmembrane region" description="Helical" evidence="5">
    <location>
        <begin position="6"/>
        <end position="24"/>
    </location>
</feature>